<keyword evidence="4 7" id="KW-1133">Transmembrane helix</keyword>
<dbReference type="Proteomes" id="UP000236291">
    <property type="component" value="Unassembled WGS sequence"/>
</dbReference>
<feature type="transmembrane region" description="Helical" evidence="7">
    <location>
        <begin position="18"/>
        <end position="43"/>
    </location>
</feature>
<dbReference type="STRING" id="57577.A0A2K3PBF0"/>
<organism evidence="8 9">
    <name type="scientific">Trifolium pratense</name>
    <name type="common">Red clover</name>
    <dbReference type="NCBI Taxonomy" id="57577"/>
    <lineage>
        <taxon>Eukaryota</taxon>
        <taxon>Viridiplantae</taxon>
        <taxon>Streptophyta</taxon>
        <taxon>Embryophyta</taxon>
        <taxon>Tracheophyta</taxon>
        <taxon>Spermatophyta</taxon>
        <taxon>Magnoliopsida</taxon>
        <taxon>eudicotyledons</taxon>
        <taxon>Gunneridae</taxon>
        <taxon>Pentapetalae</taxon>
        <taxon>rosids</taxon>
        <taxon>fabids</taxon>
        <taxon>Fabales</taxon>
        <taxon>Fabaceae</taxon>
        <taxon>Papilionoideae</taxon>
        <taxon>50 kb inversion clade</taxon>
        <taxon>NPAAA clade</taxon>
        <taxon>Hologalegina</taxon>
        <taxon>IRL clade</taxon>
        <taxon>Trifolieae</taxon>
        <taxon>Trifolium</taxon>
    </lineage>
</organism>
<dbReference type="PANTHER" id="PTHR31769">
    <property type="entry name" value="OS07G0462200 PROTEIN-RELATED"/>
    <property type="match status" value="1"/>
</dbReference>
<evidence type="ECO:0000256" key="3">
    <source>
        <dbReference type="ARBA" id="ARBA00022729"/>
    </source>
</evidence>
<dbReference type="InterPro" id="IPR052222">
    <property type="entry name" value="DESIGUAL"/>
</dbReference>
<evidence type="ECO:0000313" key="8">
    <source>
        <dbReference type="EMBL" id="PNY12574.1"/>
    </source>
</evidence>
<dbReference type="GO" id="GO:0012505">
    <property type="term" value="C:endomembrane system"/>
    <property type="evidence" value="ECO:0007669"/>
    <property type="project" value="UniProtKB-SubCell"/>
</dbReference>
<dbReference type="Pfam" id="PF06749">
    <property type="entry name" value="DUF1218"/>
    <property type="match status" value="1"/>
</dbReference>
<comment type="similarity">
    <text evidence="6">Belongs to the DESIGUAL family.</text>
</comment>
<keyword evidence="3" id="KW-0732">Signal</keyword>
<evidence type="ECO:0000256" key="2">
    <source>
        <dbReference type="ARBA" id="ARBA00022692"/>
    </source>
</evidence>
<feature type="non-terminal residue" evidence="8">
    <location>
        <position position="1"/>
    </location>
</feature>
<evidence type="ECO:0000256" key="1">
    <source>
        <dbReference type="ARBA" id="ARBA00004127"/>
    </source>
</evidence>
<protein>
    <recommendedName>
        <fullName evidence="10">DUF1218 domain-containing protein</fullName>
    </recommendedName>
</protein>
<evidence type="ECO:0000256" key="4">
    <source>
        <dbReference type="ARBA" id="ARBA00022989"/>
    </source>
</evidence>
<accession>A0A2K3PBF0</accession>
<dbReference type="AlphaFoldDB" id="A0A2K3PBF0"/>
<dbReference type="InterPro" id="IPR009606">
    <property type="entry name" value="DEAL/Modifying_wall_lignin1/2"/>
</dbReference>
<feature type="transmembrane region" description="Helical" evidence="7">
    <location>
        <begin position="64"/>
        <end position="85"/>
    </location>
</feature>
<keyword evidence="2 7" id="KW-0812">Transmembrane</keyword>
<name>A0A2K3PBF0_TRIPR</name>
<evidence type="ECO:0000256" key="7">
    <source>
        <dbReference type="SAM" id="Phobius"/>
    </source>
</evidence>
<comment type="caution">
    <text evidence="8">The sequence shown here is derived from an EMBL/GenBank/DDBJ whole genome shotgun (WGS) entry which is preliminary data.</text>
</comment>
<gene>
    <name evidence="8" type="ORF">L195_g009207</name>
</gene>
<reference evidence="8 9" key="2">
    <citation type="journal article" date="2017" name="Front. Plant Sci.">
        <title>Gene Classification and Mining of Molecular Markers Useful in Red Clover (Trifolium pratense) Breeding.</title>
        <authorList>
            <person name="Istvanek J."/>
            <person name="Dluhosova J."/>
            <person name="Dluhos P."/>
            <person name="Patkova L."/>
            <person name="Nedelnik J."/>
            <person name="Repkova J."/>
        </authorList>
    </citation>
    <scope>NUCLEOTIDE SEQUENCE [LARGE SCALE GENOMIC DNA]</scope>
    <source>
        <strain evidence="9">cv. Tatra</strain>
        <tissue evidence="8">Young leaves</tissue>
    </source>
</reference>
<evidence type="ECO:0000256" key="5">
    <source>
        <dbReference type="ARBA" id="ARBA00023136"/>
    </source>
</evidence>
<comment type="subcellular location">
    <subcellularLocation>
        <location evidence="1">Endomembrane system</location>
        <topology evidence="1">Multi-pass membrane protein</topology>
    </subcellularLocation>
</comment>
<sequence>LPLGKENHTRNKEMARGLGIFLCLLIVIMDATAGILGIEAEIAQNKVKHLRLWIFECRDPSHKAFMLGLGATVLLALAHVIANLLGGCNCLCSQELQKSSPNRQLSMACLILTWIVLAVGLSMLVIGTTSNNKSRGSCGFTHHHFLSIGTKETPGVEATSALAFVL</sequence>
<evidence type="ECO:0000256" key="6">
    <source>
        <dbReference type="ARBA" id="ARBA00029467"/>
    </source>
</evidence>
<dbReference type="EMBL" id="ASHM01005385">
    <property type="protein sequence ID" value="PNY12574.1"/>
    <property type="molecule type" value="Genomic_DNA"/>
</dbReference>
<reference evidence="8 9" key="1">
    <citation type="journal article" date="2014" name="Am. J. Bot.">
        <title>Genome assembly and annotation for red clover (Trifolium pratense; Fabaceae).</title>
        <authorList>
            <person name="Istvanek J."/>
            <person name="Jaros M."/>
            <person name="Krenek A."/>
            <person name="Repkova J."/>
        </authorList>
    </citation>
    <scope>NUCLEOTIDE SEQUENCE [LARGE SCALE GENOMIC DNA]</scope>
    <source>
        <strain evidence="9">cv. Tatra</strain>
        <tissue evidence="8">Young leaves</tissue>
    </source>
</reference>
<evidence type="ECO:0000313" key="9">
    <source>
        <dbReference type="Proteomes" id="UP000236291"/>
    </source>
</evidence>
<keyword evidence="5 7" id="KW-0472">Membrane</keyword>
<proteinExistence type="inferred from homology"/>
<feature type="transmembrane region" description="Helical" evidence="7">
    <location>
        <begin position="105"/>
        <end position="126"/>
    </location>
</feature>
<evidence type="ECO:0008006" key="10">
    <source>
        <dbReference type="Google" id="ProtNLM"/>
    </source>
</evidence>